<accession>A0AAE0BCD2</accession>
<evidence type="ECO:0000256" key="1">
    <source>
        <dbReference type="SAM" id="MobiDB-lite"/>
    </source>
</evidence>
<gene>
    <name evidence="2" type="ORF">CYMTET_55713</name>
</gene>
<feature type="non-terminal residue" evidence="2">
    <location>
        <position position="1"/>
    </location>
</feature>
<dbReference type="AlphaFoldDB" id="A0AAE0BCD2"/>
<sequence length="345" mass="38667">SQHRCALAFFSAQVRPDLLLSTGTHASDSARSRLPAQATAPAATSLRKRQRPQPPPCASDSARSRLPAQATAPAATSLRKRQRPQPPPCASDSARSHLPAQDSRFNFGLYMLQPSRERFWDMMQWVNGSKAEETAGGVIGVRYNDYTEQNFVQFYFSGHDESTSSLKTWTRIKYNFMLKHLRYMMDGCLRGSHGTHFAGSPKPWTTTWQCPYTSKFKHSLFPMWWKVYNKMSGRSIAATESAKFKLLPEHDPAGIWSPKESAAVPAPPSIDKETLLKGVLDYGVGRFAKTSQCLFEGAYTASSLQSVWNTKYSKTSVGQNILRRRSSSLQRNRKCIAKDNQMGTL</sequence>
<dbReference type="SUPFAM" id="SSF53448">
    <property type="entry name" value="Nucleotide-diphospho-sugar transferases"/>
    <property type="match status" value="1"/>
</dbReference>
<dbReference type="Gene3D" id="3.90.550.10">
    <property type="entry name" value="Spore Coat Polysaccharide Biosynthesis Protein SpsA, Chain A"/>
    <property type="match status" value="1"/>
</dbReference>
<name>A0AAE0BCD2_9CHLO</name>
<proteinExistence type="predicted"/>
<evidence type="ECO:0000313" key="2">
    <source>
        <dbReference type="EMBL" id="KAK3234013.1"/>
    </source>
</evidence>
<reference evidence="2 3" key="1">
    <citation type="journal article" date="2015" name="Genome Biol. Evol.">
        <title>Comparative Genomics of a Bacterivorous Green Alga Reveals Evolutionary Causalities and Consequences of Phago-Mixotrophic Mode of Nutrition.</title>
        <authorList>
            <person name="Burns J.A."/>
            <person name="Paasch A."/>
            <person name="Narechania A."/>
            <person name="Kim E."/>
        </authorList>
    </citation>
    <scope>NUCLEOTIDE SEQUENCE [LARGE SCALE GENOMIC DNA]</scope>
    <source>
        <strain evidence="2 3">PLY_AMNH</strain>
    </source>
</reference>
<evidence type="ECO:0000313" key="3">
    <source>
        <dbReference type="Proteomes" id="UP001190700"/>
    </source>
</evidence>
<dbReference type="InterPro" id="IPR029044">
    <property type="entry name" value="Nucleotide-diphossugar_trans"/>
</dbReference>
<keyword evidence="3" id="KW-1185">Reference proteome</keyword>
<organism evidence="2 3">
    <name type="scientific">Cymbomonas tetramitiformis</name>
    <dbReference type="NCBI Taxonomy" id="36881"/>
    <lineage>
        <taxon>Eukaryota</taxon>
        <taxon>Viridiplantae</taxon>
        <taxon>Chlorophyta</taxon>
        <taxon>Pyramimonadophyceae</taxon>
        <taxon>Pyramimonadales</taxon>
        <taxon>Pyramimonadaceae</taxon>
        <taxon>Cymbomonas</taxon>
    </lineage>
</organism>
<dbReference type="PANTHER" id="PTHR11183">
    <property type="entry name" value="GLYCOGENIN SUBFAMILY MEMBER"/>
    <property type="match status" value="1"/>
</dbReference>
<protein>
    <submittedName>
        <fullName evidence="2">Uncharacterized protein</fullName>
    </submittedName>
</protein>
<dbReference type="InterPro" id="IPR050587">
    <property type="entry name" value="GNT1/Glycosyltrans_8"/>
</dbReference>
<dbReference type="EMBL" id="LGRX02035575">
    <property type="protein sequence ID" value="KAK3234013.1"/>
    <property type="molecule type" value="Genomic_DNA"/>
</dbReference>
<feature type="region of interest" description="Disordered" evidence="1">
    <location>
        <begin position="25"/>
        <end position="97"/>
    </location>
</feature>
<comment type="caution">
    <text evidence="2">The sequence shown here is derived from an EMBL/GenBank/DDBJ whole genome shotgun (WGS) entry which is preliminary data.</text>
</comment>
<dbReference type="Proteomes" id="UP001190700">
    <property type="component" value="Unassembled WGS sequence"/>
</dbReference>